<feature type="region of interest" description="Disordered" evidence="1">
    <location>
        <begin position="1"/>
        <end position="132"/>
    </location>
</feature>
<reference evidence="2 3" key="1">
    <citation type="submission" date="2020-04" db="EMBL/GenBank/DDBJ databases">
        <authorList>
            <person name="Wallbank WR R."/>
            <person name="Pardo Diaz C."/>
            <person name="Kozak K."/>
            <person name="Martin S."/>
            <person name="Jiggins C."/>
            <person name="Moest M."/>
            <person name="Warren A I."/>
            <person name="Byers J.R.P. K."/>
            <person name="Montejo-Kovacevich G."/>
            <person name="Yen C E."/>
        </authorList>
    </citation>
    <scope>NUCLEOTIDE SEQUENCE [LARGE SCALE GENOMIC DNA]</scope>
</reference>
<feature type="compositionally biased region" description="Polar residues" evidence="1">
    <location>
        <begin position="62"/>
        <end position="75"/>
    </location>
</feature>
<evidence type="ECO:0000313" key="3">
    <source>
        <dbReference type="Proteomes" id="UP000494256"/>
    </source>
</evidence>
<protein>
    <submittedName>
        <fullName evidence="2">Uncharacterized protein</fullName>
    </submittedName>
</protein>
<evidence type="ECO:0000313" key="2">
    <source>
        <dbReference type="EMBL" id="CAB3248309.1"/>
    </source>
</evidence>
<feature type="compositionally biased region" description="Basic and acidic residues" evidence="1">
    <location>
        <begin position="84"/>
        <end position="95"/>
    </location>
</feature>
<feature type="compositionally biased region" description="Low complexity" evidence="1">
    <location>
        <begin position="21"/>
        <end position="35"/>
    </location>
</feature>
<dbReference type="AlphaFoldDB" id="A0A8S1AGK2"/>
<gene>
    <name evidence="2" type="ORF">APLA_LOCUS12330</name>
</gene>
<name>A0A8S1AGK2_ARCPL</name>
<dbReference type="OrthoDB" id="10249838at2759"/>
<organism evidence="2 3">
    <name type="scientific">Arctia plantaginis</name>
    <name type="common">Wood tiger moth</name>
    <name type="synonym">Phalaena plantaginis</name>
    <dbReference type="NCBI Taxonomy" id="874455"/>
    <lineage>
        <taxon>Eukaryota</taxon>
        <taxon>Metazoa</taxon>
        <taxon>Ecdysozoa</taxon>
        <taxon>Arthropoda</taxon>
        <taxon>Hexapoda</taxon>
        <taxon>Insecta</taxon>
        <taxon>Pterygota</taxon>
        <taxon>Neoptera</taxon>
        <taxon>Endopterygota</taxon>
        <taxon>Lepidoptera</taxon>
        <taxon>Glossata</taxon>
        <taxon>Ditrysia</taxon>
        <taxon>Noctuoidea</taxon>
        <taxon>Erebidae</taxon>
        <taxon>Arctiinae</taxon>
        <taxon>Arctia</taxon>
    </lineage>
</organism>
<sequence length="260" mass="27376">MASKMATETVGSKELKRTGGVDSSSTSTSEVVSRTPISVGLPVVVCSRLTAGSRRSERLRSKSATAGESGVSSESMELEAGPSESRKRELSRDGEDNPSVESGPPKGGRIGRSRTPVPVPSGSAFSKADSYRRVRADGEAAAEEEIAGLLLKIREPVEGDAPRAPVSVQERARAAVAIIQKVATKSLNLKGSFVRALKDSSSAMSEVVEGLVGDVSRLQMANDRLTEQVNGLSAQFARFWANLPGPVHAPACPYRDLRGA</sequence>
<accession>A0A8S1AGK2</accession>
<dbReference type="EMBL" id="CADEBD010000338">
    <property type="protein sequence ID" value="CAB3248309.1"/>
    <property type="molecule type" value="Genomic_DNA"/>
</dbReference>
<evidence type="ECO:0000256" key="1">
    <source>
        <dbReference type="SAM" id="MobiDB-lite"/>
    </source>
</evidence>
<dbReference type="Proteomes" id="UP000494256">
    <property type="component" value="Unassembled WGS sequence"/>
</dbReference>
<proteinExistence type="predicted"/>
<comment type="caution">
    <text evidence="2">The sequence shown here is derived from an EMBL/GenBank/DDBJ whole genome shotgun (WGS) entry which is preliminary data.</text>
</comment>